<reference evidence="1 2" key="1">
    <citation type="journal article" date="2018" name="Nat. Ecol. Evol.">
        <title>Pezizomycetes genomes reveal the molecular basis of ectomycorrhizal truffle lifestyle.</title>
        <authorList>
            <person name="Murat C."/>
            <person name="Payen T."/>
            <person name="Noel B."/>
            <person name="Kuo A."/>
            <person name="Morin E."/>
            <person name="Chen J."/>
            <person name="Kohler A."/>
            <person name="Krizsan K."/>
            <person name="Balestrini R."/>
            <person name="Da Silva C."/>
            <person name="Montanini B."/>
            <person name="Hainaut M."/>
            <person name="Levati E."/>
            <person name="Barry K.W."/>
            <person name="Belfiori B."/>
            <person name="Cichocki N."/>
            <person name="Clum A."/>
            <person name="Dockter R.B."/>
            <person name="Fauchery L."/>
            <person name="Guy J."/>
            <person name="Iotti M."/>
            <person name="Le Tacon F."/>
            <person name="Lindquist E.A."/>
            <person name="Lipzen A."/>
            <person name="Malagnac F."/>
            <person name="Mello A."/>
            <person name="Molinier V."/>
            <person name="Miyauchi S."/>
            <person name="Poulain J."/>
            <person name="Riccioni C."/>
            <person name="Rubini A."/>
            <person name="Sitrit Y."/>
            <person name="Splivallo R."/>
            <person name="Traeger S."/>
            <person name="Wang M."/>
            <person name="Zifcakova L."/>
            <person name="Wipf D."/>
            <person name="Zambonelli A."/>
            <person name="Paolocci F."/>
            <person name="Nowrousian M."/>
            <person name="Ottonello S."/>
            <person name="Baldrian P."/>
            <person name="Spatafora J.W."/>
            <person name="Henrissat B."/>
            <person name="Nagy L.G."/>
            <person name="Aury J.M."/>
            <person name="Wincker P."/>
            <person name="Grigoriev I.V."/>
            <person name="Bonfante P."/>
            <person name="Martin F.M."/>
        </authorList>
    </citation>
    <scope>NUCLEOTIDE SEQUENCE [LARGE SCALE GENOMIC DNA]</scope>
    <source>
        <strain evidence="1 2">120613-1</strain>
    </source>
</reference>
<gene>
    <name evidence="1" type="ORF">L873DRAFT_1798279</name>
</gene>
<proteinExistence type="predicted"/>
<name>A0A3N4K3X3_9PEZI</name>
<keyword evidence="2" id="KW-1185">Reference proteome</keyword>
<dbReference type="AlphaFoldDB" id="A0A3N4K3X3"/>
<accession>A0A3N4K3X3</accession>
<dbReference type="Proteomes" id="UP000276215">
    <property type="component" value="Unassembled WGS sequence"/>
</dbReference>
<evidence type="ECO:0000313" key="1">
    <source>
        <dbReference type="EMBL" id="RPB05276.1"/>
    </source>
</evidence>
<sequence>MARPQLQYCILCCFLSKACIRTLSSNIDGSTSTQPTCTPSPFQPTLWIRQTLFVCSYCEISGFQVPLHKDFCFNLFHIMD</sequence>
<dbReference type="EMBL" id="ML120354">
    <property type="protein sequence ID" value="RPB05276.1"/>
    <property type="molecule type" value="Genomic_DNA"/>
</dbReference>
<protein>
    <submittedName>
        <fullName evidence="1">Uncharacterized protein</fullName>
    </submittedName>
</protein>
<organism evidence="1 2">
    <name type="scientific">Choiromyces venosus 120613-1</name>
    <dbReference type="NCBI Taxonomy" id="1336337"/>
    <lineage>
        <taxon>Eukaryota</taxon>
        <taxon>Fungi</taxon>
        <taxon>Dikarya</taxon>
        <taxon>Ascomycota</taxon>
        <taxon>Pezizomycotina</taxon>
        <taxon>Pezizomycetes</taxon>
        <taxon>Pezizales</taxon>
        <taxon>Tuberaceae</taxon>
        <taxon>Choiromyces</taxon>
    </lineage>
</organism>
<evidence type="ECO:0000313" key="2">
    <source>
        <dbReference type="Proteomes" id="UP000276215"/>
    </source>
</evidence>